<proteinExistence type="predicted"/>
<feature type="compositionally biased region" description="Polar residues" evidence="1">
    <location>
        <begin position="1"/>
        <end position="10"/>
    </location>
</feature>
<sequence length="58" mass="5883">APQERGQQATKPVPMPLMQTGSLHGGDNIPSTHNPGAVSDGSPSPYACSTSLSNGLHT</sequence>
<organism evidence="2 3">
    <name type="scientific">Datura stramonium</name>
    <name type="common">Jimsonweed</name>
    <name type="synonym">Common thornapple</name>
    <dbReference type="NCBI Taxonomy" id="4076"/>
    <lineage>
        <taxon>Eukaryota</taxon>
        <taxon>Viridiplantae</taxon>
        <taxon>Streptophyta</taxon>
        <taxon>Embryophyta</taxon>
        <taxon>Tracheophyta</taxon>
        <taxon>Spermatophyta</taxon>
        <taxon>Magnoliopsida</taxon>
        <taxon>eudicotyledons</taxon>
        <taxon>Gunneridae</taxon>
        <taxon>Pentapetalae</taxon>
        <taxon>asterids</taxon>
        <taxon>lamiids</taxon>
        <taxon>Solanales</taxon>
        <taxon>Solanaceae</taxon>
        <taxon>Solanoideae</taxon>
        <taxon>Datureae</taxon>
        <taxon>Datura</taxon>
    </lineage>
</organism>
<accession>A0ABS8WJE2</accession>
<name>A0ABS8WJE2_DATST</name>
<comment type="caution">
    <text evidence="2">The sequence shown here is derived from an EMBL/GenBank/DDBJ whole genome shotgun (WGS) entry which is preliminary data.</text>
</comment>
<reference evidence="2 3" key="1">
    <citation type="journal article" date="2021" name="BMC Genomics">
        <title>Datura genome reveals duplications of psychoactive alkaloid biosynthetic genes and high mutation rate following tissue culture.</title>
        <authorList>
            <person name="Rajewski A."/>
            <person name="Carter-House D."/>
            <person name="Stajich J."/>
            <person name="Litt A."/>
        </authorList>
    </citation>
    <scope>NUCLEOTIDE SEQUENCE [LARGE SCALE GENOMIC DNA]</scope>
    <source>
        <strain evidence="2">AR-01</strain>
    </source>
</reference>
<feature type="compositionally biased region" description="Polar residues" evidence="1">
    <location>
        <begin position="47"/>
        <end position="58"/>
    </location>
</feature>
<feature type="non-terminal residue" evidence="2">
    <location>
        <position position="1"/>
    </location>
</feature>
<dbReference type="EMBL" id="JACEIK010007403">
    <property type="protein sequence ID" value="MCE3050221.1"/>
    <property type="molecule type" value="Genomic_DNA"/>
</dbReference>
<keyword evidence="3" id="KW-1185">Reference proteome</keyword>
<dbReference type="Proteomes" id="UP000823775">
    <property type="component" value="Unassembled WGS sequence"/>
</dbReference>
<evidence type="ECO:0000313" key="3">
    <source>
        <dbReference type="Proteomes" id="UP000823775"/>
    </source>
</evidence>
<feature type="region of interest" description="Disordered" evidence="1">
    <location>
        <begin position="1"/>
        <end position="58"/>
    </location>
</feature>
<evidence type="ECO:0000256" key="1">
    <source>
        <dbReference type="SAM" id="MobiDB-lite"/>
    </source>
</evidence>
<gene>
    <name evidence="2" type="ORF">HAX54_046689</name>
</gene>
<feature type="non-terminal residue" evidence="2">
    <location>
        <position position="58"/>
    </location>
</feature>
<evidence type="ECO:0000313" key="2">
    <source>
        <dbReference type="EMBL" id="MCE3050221.1"/>
    </source>
</evidence>
<protein>
    <submittedName>
        <fullName evidence="2">Uncharacterized protein</fullName>
    </submittedName>
</protein>